<accession>A0A8J7MDR0</accession>
<protein>
    <submittedName>
        <fullName evidence="3">CAP domain-containing protein</fullName>
    </submittedName>
</protein>
<sequence length="188" mass="21076">MNTQTMKSWASLIAVTMGALIMSSCSGSVTADPPSSKEAAIANELFGMVNAKRQAAGLNKLKPNGTLNNQSRKHTKWMMENRAKFRSEGRVSQLHNYGSHSRSYYATQQLRVETVSENVIAGWRLKGDIAQGIFDGWVRNKRQREQMMDDYYYTGIGVDIDDEGYVFAVQMFTSAPRPRGRSLNPNVQ</sequence>
<keyword evidence="4" id="KW-1185">Reference proteome</keyword>
<comment type="caution">
    <text evidence="3">The sequence shown here is derived from an EMBL/GenBank/DDBJ whole genome shotgun (WGS) entry which is preliminary data.</text>
</comment>
<keyword evidence="1" id="KW-0732">Signal</keyword>
<feature type="signal peptide" evidence="1">
    <location>
        <begin position="1"/>
        <end position="31"/>
    </location>
</feature>
<dbReference type="CDD" id="cd05379">
    <property type="entry name" value="CAP_bacterial"/>
    <property type="match status" value="1"/>
</dbReference>
<reference evidence="3" key="1">
    <citation type="submission" date="2021-01" db="EMBL/GenBank/DDBJ databases">
        <title>Modified the classification status of verrucomicrobia.</title>
        <authorList>
            <person name="Feng X."/>
        </authorList>
    </citation>
    <scope>NUCLEOTIDE SEQUENCE</scope>
    <source>
        <strain evidence="3">_KCTC 22039</strain>
    </source>
</reference>
<dbReference type="PROSITE" id="PS51257">
    <property type="entry name" value="PROKAR_LIPOPROTEIN"/>
    <property type="match status" value="1"/>
</dbReference>
<dbReference type="Proteomes" id="UP000624703">
    <property type="component" value="Unassembled WGS sequence"/>
</dbReference>
<dbReference type="SUPFAM" id="SSF55797">
    <property type="entry name" value="PR-1-like"/>
    <property type="match status" value="1"/>
</dbReference>
<evidence type="ECO:0000313" key="3">
    <source>
        <dbReference type="EMBL" id="MBK1791376.1"/>
    </source>
</evidence>
<gene>
    <name evidence="3" type="ORF">JIN82_09460</name>
</gene>
<organism evidence="3 4">
    <name type="scientific">Persicirhabdus sediminis</name>
    <dbReference type="NCBI Taxonomy" id="454144"/>
    <lineage>
        <taxon>Bacteria</taxon>
        <taxon>Pseudomonadati</taxon>
        <taxon>Verrucomicrobiota</taxon>
        <taxon>Verrucomicrobiia</taxon>
        <taxon>Verrucomicrobiales</taxon>
        <taxon>Verrucomicrobiaceae</taxon>
        <taxon>Persicirhabdus</taxon>
    </lineage>
</organism>
<proteinExistence type="predicted"/>
<feature type="chain" id="PRO_5035276404" evidence="1">
    <location>
        <begin position="32"/>
        <end position="188"/>
    </location>
</feature>
<name>A0A8J7MDR0_9BACT</name>
<evidence type="ECO:0000256" key="1">
    <source>
        <dbReference type="SAM" id="SignalP"/>
    </source>
</evidence>
<evidence type="ECO:0000259" key="2">
    <source>
        <dbReference type="Pfam" id="PF00188"/>
    </source>
</evidence>
<dbReference type="AlphaFoldDB" id="A0A8J7MDR0"/>
<dbReference type="InterPro" id="IPR014044">
    <property type="entry name" value="CAP_dom"/>
</dbReference>
<evidence type="ECO:0000313" key="4">
    <source>
        <dbReference type="Proteomes" id="UP000624703"/>
    </source>
</evidence>
<dbReference type="PANTHER" id="PTHR31157">
    <property type="entry name" value="SCP DOMAIN-CONTAINING PROTEIN"/>
    <property type="match status" value="1"/>
</dbReference>
<feature type="domain" description="SCP" evidence="2">
    <location>
        <begin position="47"/>
        <end position="172"/>
    </location>
</feature>
<dbReference type="InterPro" id="IPR035940">
    <property type="entry name" value="CAP_sf"/>
</dbReference>
<dbReference type="RefSeq" id="WP_200311384.1">
    <property type="nucleotide sequence ID" value="NZ_JAENIM010000039.1"/>
</dbReference>
<dbReference type="Gene3D" id="3.40.33.10">
    <property type="entry name" value="CAP"/>
    <property type="match status" value="1"/>
</dbReference>
<dbReference type="Pfam" id="PF00188">
    <property type="entry name" value="CAP"/>
    <property type="match status" value="1"/>
</dbReference>
<dbReference type="PANTHER" id="PTHR31157:SF1">
    <property type="entry name" value="SCP DOMAIN-CONTAINING PROTEIN"/>
    <property type="match status" value="1"/>
</dbReference>
<dbReference type="EMBL" id="JAENIM010000039">
    <property type="protein sequence ID" value="MBK1791376.1"/>
    <property type="molecule type" value="Genomic_DNA"/>
</dbReference>